<dbReference type="PANTHER" id="PTHR10590">
    <property type="entry name" value="SODIUM/NUCLEOSIDE COTRANSPORTER"/>
    <property type="match status" value="1"/>
</dbReference>
<evidence type="ECO:0000259" key="1">
    <source>
        <dbReference type="Pfam" id="PF07662"/>
    </source>
</evidence>
<comment type="caution">
    <text evidence="2">The sequence shown here is derived from an EMBL/GenBank/DDBJ whole genome shotgun (WGS) entry which is preliminary data.</text>
</comment>
<accession>A0ABV3Q8F5</accession>
<proteinExistence type="predicted"/>
<dbReference type="RefSeq" id="WP_367781103.1">
    <property type="nucleotide sequence ID" value="NZ_JBFMIA010000348.1"/>
</dbReference>
<dbReference type="Proteomes" id="UP001556040">
    <property type="component" value="Unassembled WGS sequence"/>
</dbReference>
<reference evidence="2 3" key="1">
    <citation type="journal article" date="1979" name="Int. J. Syst. Evol. Microbiol.">
        <title>Bacillus globisporus subsp. marinus subsp. nov.</title>
        <authorList>
            <person name="Liu H."/>
        </authorList>
    </citation>
    <scope>NUCLEOTIDE SEQUENCE [LARGE SCALE GENOMIC DNA]</scope>
    <source>
        <strain evidence="2 3">DSM 1297</strain>
    </source>
</reference>
<protein>
    <submittedName>
        <fullName evidence="2">Nucleoside transporter C-terminal domain-containing protein</fullName>
    </submittedName>
</protein>
<name>A0ABV3Q8F5_9BACL</name>
<dbReference type="InterPro" id="IPR008276">
    <property type="entry name" value="C_nuclsd_transpt"/>
</dbReference>
<evidence type="ECO:0000313" key="2">
    <source>
        <dbReference type="EMBL" id="MEW9503645.1"/>
    </source>
</evidence>
<keyword evidence="3" id="KW-1185">Reference proteome</keyword>
<dbReference type="Pfam" id="PF07662">
    <property type="entry name" value="Nucleos_tra2_C"/>
    <property type="match status" value="1"/>
</dbReference>
<feature type="non-terminal residue" evidence="2">
    <location>
        <position position="74"/>
    </location>
</feature>
<dbReference type="EMBL" id="JBFMIA010000348">
    <property type="protein sequence ID" value="MEW9503645.1"/>
    <property type="molecule type" value="Genomic_DNA"/>
</dbReference>
<dbReference type="PANTHER" id="PTHR10590:SF4">
    <property type="entry name" value="SOLUTE CARRIER FAMILY 28 MEMBER 3"/>
    <property type="match status" value="1"/>
</dbReference>
<feature type="non-terminal residue" evidence="2">
    <location>
        <position position="1"/>
    </location>
</feature>
<dbReference type="InterPro" id="IPR011657">
    <property type="entry name" value="CNT_C_dom"/>
</dbReference>
<organism evidence="2 3">
    <name type="scientific">Jeotgalibacillus marinus</name>
    <dbReference type="NCBI Taxonomy" id="86667"/>
    <lineage>
        <taxon>Bacteria</taxon>
        <taxon>Bacillati</taxon>
        <taxon>Bacillota</taxon>
        <taxon>Bacilli</taxon>
        <taxon>Bacillales</taxon>
        <taxon>Caryophanaceae</taxon>
        <taxon>Jeotgalibacillus</taxon>
    </lineage>
</organism>
<gene>
    <name evidence="2" type="ORF">AB1471_18140</name>
</gene>
<evidence type="ECO:0000313" key="3">
    <source>
        <dbReference type="Proteomes" id="UP001556040"/>
    </source>
</evidence>
<sequence>GSVLVGYAALGIPLEYLLAASFMAAPAGLVMAKMFVPETDDRPDPEDFEMASDNDAANVVDAAAKGASTGLQIA</sequence>
<feature type="domain" description="Concentrative nucleoside transporter C-terminal" evidence="1">
    <location>
        <begin position="16"/>
        <end position="74"/>
    </location>
</feature>